<organism evidence="1 2">
    <name type="scientific">Pseudomonas fluorescens</name>
    <dbReference type="NCBI Taxonomy" id="294"/>
    <lineage>
        <taxon>Bacteria</taxon>
        <taxon>Pseudomonadati</taxon>
        <taxon>Pseudomonadota</taxon>
        <taxon>Gammaproteobacteria</taxon>
        <taxon>Pseudomonadales</taxon>
        <taxon>Pseudomonadaceae</taxon>
        <taxon>Pseudomonas</taxon>
    </lineage>
</organism>
<comment type="caution">
    <text evidence="1">The sequence shown here is derived from an EMBL/GenBank/DDBJ whole genome shotgun (WGS) entry which is preliminary data.</text>
</comment>
<dbReference type="PATRIC" id="fig|294.131.peg.5849"/>
<accession>A0A0F4TNH4</accession>
<evidence type="ECO:0000313" key="1">
    <source>
        <dbReference type="EMBL" id="KJZ46003.1"/>
    </source>
</evidence>
<sequence length="193" mass="21248">MDFGAQTRQITVVYAKDYEGGANIIEARIQAFSGYTSRLWDISFYEANKATLDSDQRVLFLGGFDENLAAGKYAKIFNSREKGRGCMHAIAGSKALIYPTGDASDDTIRLTGGARFHTDSKGNTTSGKEPPQIDFANLNLKPTILQKAAFGILGMLPDRLFSPNGPTKQQQLENGCEEFMEKRFAKWVGFTPS</sequence>
<evidence type="ECO:0000313" key="2">
    <source>
        <dbReference type="Proteomes" id="UP000033500"/>
    </source>
</evidence>
<gene>
    <name evidence="1" type="ORF">VC34_08155</name>
</gene>
<dbReference type="Proteomes" id="UP000033500">
    <property type="component" value="Unassembled WGS sequence"/>
</dbReference>
<reference evidence="1 2" key="1">
    <citation type="submission" date="2015-03" db="EMBL/GenBank/DDBJ databases">
        <title>Comparative genomics of Pseudomonas insights into diversity of traits involved in vanlence and defense.</title>
        <authorList>
            <person name="Qin Y."/>
        </authorList>
    </citation>
    <scope>NUCLEOTIDE SEQUENCE [LARGE SCALE GENOMIC DNA]</scope>
    <source>
        <strain evidence="1 2">C3</strain>
    </source>
</reference>
<dbReference type="EMBL" id="LACD01000007">
    <property type="protein sequence ID" value="KJZ46003.1"/>
    <property type="molecule type" value="Genomic_DNA"/>
</dbReference>
<protein>
    <submittedName>
        <fullName evidence="1">Uncharacterized protein</fullName>
    </submittedName>
</protein>
<dbReference type="AlphaFoldDB" id="A0A0F4TNH4"/>
<name>A0A0F4TNH4_PSEFL</name>
<proteinExistence type="predicted"/>